<evidence type="ECO:0000256" key="2">
    <source>
        <dbReference type="ARBA" id="ARBA00022801"/>
    </source>
</evidence>
<dbReference type="PROSITE" id="PS00122">
    <property type="entry name" value="CARBOXYLESTERASE_B_1"/>
    <property type="match status" value="1"/>
</dbReference>
<feature type="compositionally biased region" description="Basic residues" evidence="3">
    <location>
        <begin position="850"/>
        <end position="860"/>
    </location>
</feature>
<feature type="region of interest" description="Disordered" evidence="3">
    <location>
        <begin position="711"/>
        <end position="735"/>
    </location>
</feature>
<feature type="domain" description="Carboxylesterase type B" evidence="4">
    <location>
        <begin position="1"/>
        <end position="400"/>
    </location>
</feature>
<organism evidence="5 6">
    <name type="scientific">Aspergillus fumigatiaffinis</name>
    <dbReference type="NCBI Taxonomy" id="340414"/>
    <lineage>
        <taxon>Eukaryota</taxon>
        <taxon>Fungi</taxon>
        <taxon>Dikarya</taxon>
        <taxon>Ascomycota</taxon>
        <taxon>Pezizomycotina</taxon>
        <taxon>Eurotiomycetes</taxon>
        <taxon>Eurotiomycetidae</taxon>
        <taxon>Eurotiales</taxon>
        <taxon>Aspergillaceae</taxon>
        <taxon>Aspergillus</taxon>
        <taxon>Aspergillus subgen. Fumigati</taxon>
    </lineage>
</organism>
<dbReference type="InterPro" id="IPR002018">
    <property type="entry name" value="CarbesteraseB"/>
</dbReference>
<proteinExistence type="inferred from homology"/>
<evidence type="ECO:0000259" key="4">
    <source>
        <dbReference type="Pfam" id="PF00135"/>
    </source>
</evidence>
<dbReference type="InterPro" id="IPR021842">
    <property type="entry name" value="DUF3435"/>
</dbReference>
<dbReference type="InterPro" id="IPR019819">
    <property type="entry name" value="Carboxylesterase_B_CS"/>
</dbReference>
<dbReference type="PANTHER" id="PTHR43918:SF4">
    <property type="entry name" value="CARBOXYLIC ESTER HYDROLASE"/>
    <property type="match status" value="1"/>
</dbReference>
<feature type="region of interest" description="Disordered" evidence="3">
    <location>
        <begin position="592"/>
        <end position="616"/>
    </location>
</feature>
<dbReference type="EMBL" id="JAAAPX010000026">
    <property type="protein sequence ID" value="KAF4240491.1"/>
    <property type="molecule type" value="Genomic_DNA"/>
</dbReference>
<sequence length="860" mass="95502">MRYAAPPLGNLRFRAPREPVHNSTLQDASEFGPICVGTGQSATSTRAEDCLFINVFTPSSATKQSKLPVWVFIQGGAYATNSNANYNGTEVVQESGNNIVFVNFNYRVGALGFLAGEEVQKHGDLNVGLLDQRKALHWVKKHIHQFGGDPDHVVIHGASAGGGSVSFHLTAYGGRNDGLFVGAIPESPWWAPQVTMSESEVLYDRLLEAVGCSTLACLRSADVSAIQRANLSAPDQGSISYPAGLGKFWPVIDGDLVRDRLYASFEQGKFIRVPLMVASDTDEGSSFAYNATSPEEVSLFLQSFYPHLSLEQLQAINEAYPKMHPVPRHAAYFPSASAAFGDATIVCPGIHITSSMEKFLKDGSDRVWNYRYNVQDPQRIAAGLGVTHTFDLQAIFGLNYDSVCYRNIELFYLRDPQSKRDVLCAVIKFRNLKGRPEGADGTKFFMHGDYQLAYCLITQIISFPFRDGAFVSTDFTPELIWRLRVPKRSSSLPLRWKPYAFNTPLLRRFDHTTSGYELHPSLPMTYDSSRRALNELGRDARFENDIGRYNFGPEAENYDEDKLLARRIQVTKDMVALLRLCEPSRRGNRVDWKFDDENVDPSDQLEDPSPPEADSMECPTDVCIICYGISRLSASNPPPHKFPSKRPDSLRRHLIDSHLRFAHDGNSCTWEACHKLPKFASITEFLAHASNEHMYDIKIKLCHLPRMPPYNSSDDSSGDVSTEPETPQGIETPASSLDFDMANIDPRLMHPGPIPVVESSTCPLSIEISVSSDGCPVTSTDSKQAEIITRRVTRGAAKVASLEFGPKLKSSPKPSLPSFRKRGRSEAQPIGQQRGKGRPDESKASAIKPTPRRSKRLRAQ</sequence>
<keyword evidence="2" id="KW-0378">Hydrolase</keyword>
<evidence type="ECO:0000256" key="1">
    <source>
        <dbReference type="ARBA" id="ARBA00005964"/>
    </source>
</evidence>
<gene>
    <name evidence="5" type="ORF">CNMCM6805_005011</name>
</gene>
<dbReference type="AlphaFoldDB" id="A0A8H4HAM5"/>
<dbReference type="InterPro" id="IPR050654">
    <property type="entry name" value="AChE-related_enzymes"/>
</dbReference>
<reference evidence="5" key="1">
    <citation type="journal article" date="2020" name="bioRxiv">
        <title>Genomic and phenotypic heterogeneity of clinical isolates of the human pathogens Aspergillus fumigatus, Aspergillus lentulus and Aspergillus fumigatiaffinis.</title>
        <authorList>
            <person name="dos Santos R.A.C."/>
            <person name="Steenwyk J.L."/>
            <person name="Rivero-Menendez O."/>
            <person name="Mead M.E."/>
            <person name="Silva L.P."/>
            <person name="Bastos R.W."/>
            <person name="Alastruey-Izquierdo A."/>
            <person name="Goldman G.H."/>
            <person name="Rokas A."/>
        </authorList>
    </citation>
    <scope>NUCLEOTIDE SEQUENCE</scope>
    <source>
        <strain evidence="5">CNM-CM6805</strain>
    </source>
</reference>
<name>A0A8H4HAM5_9EURO</name>
<feature type="compositionally biased region" description="Polar residues" evidence="3">
    <location>
        <begin position="711"/>
        <end position="725"/>
    </location>
</feature>
<accession>A0A8H4HAM5</accession>
<dbReference type="PANTHER" id="PTHR43918">
    <property type="entry name" value="ACETYLCHOLINESTERASE"/>
    <property type="match status" value="1"/>
</dbReference>
<dbReference type="Pfam" id="PF00135">
    <property type="entry name" value="COesterase"/>
    <property type="match status" value="1"/>
</dbReference>
<feature type="compositionally biased region" description="Acidic residues" evidence="3">
    <location>
        <begin position="597"/>
        <end position="606"/>
    </location>
</feature>
<dbReference type="InterPro" id="IPR029058">
    <property type="entry name" value="AB_hydrolase_fold"/>
</dbReference>
<keyword evidence="6" id="KW-1185">Reference proteome</keyword>
<dbReference type="PROSITE" id="PS00941">
    <property type="entry name" value="CARBOXYLESTERASE_B_2"/>
    <property type="match status" value="1"/>
</dbReference>
<feature type="region of interest" description="Disordered" evidence="3">
    <location>
        <begin position="803"/>
        <end position="860"/>
    </location>
</feature>
<dbReference type="Proteomes" id="UP000653565">
    <property type="component" value="Unassembled WGS sequence"/>
</dbReference>
<comment type="caution">
    <text evidence="5">The sequence shown here is derived from an EMBL/GenBank/DDBJ whole genome shotgun (WGS) entry which is preliminary data.</text>
</comment>
<reference evidence="5" key="2">
    <citation type="submission" date="2020-04" db="EMBL/GenBank/DDBJ databases">
        <authorList>
            <person name="Santos R.A.C."/>
            <person name="Steenwyk J.L."/>
            <person name="Rivero-Menendez O."/>
            <person name="Mead M.E."/>
            <person name="Silva L.P."/>
            <person name="Bastos R.W."/>
            <person name="Alastruey-Izquierdo A."/>
            <person name="Goldman G.H."/>
            <person name="Rokas A."/>
        </authorList>
    </citation>
    <scope>NUCLEOTIDE SEQUENCE</scope>
    <source>
        <strain evidence="5">CNM-CM6805</strain>
    </source>
</reference>
<evidence type="ECO:0000313" key="6">
    <source>
        <dbReference type="Proteomes" id="UP000653565"/>
    </source>
</evidence>
<dbReference type="GO" id="GO:0052689">
    <property type="term" value="F:carboxylic ester hydrolase activity"/>
    <property type="evidence" value="ECO:0007669"/>
    <property type="project" value="TreeGrafter"/>
</dbReference>
<protein>
    <recommendedName>
        <fullName evidence="4">Carboxylesterase type B domain-containing protein</fullName>
    </recommendedName>
</protein>
<comment type="similarity">
    <text evidence="1">Belongs to the type-B carboxylesterase/lipase family.</text>
</comment>
<feature type="compositionally biased region" description="Low complexity" evidence="3">
    <location>
        <begin position="807"/>
        <end position="818"/>
    </location>
</feature>
<evidence type="ECO:0000256" key="3">
    <source>
        <dbReference type="SAM" id="MobiDB-lite"/>
    </source>
</evidence>
<dbReference type="SUPFAM" id="SSF53474">
    <property type="entry name" value="alpha/beta-Hydrolases"/>
    <property type="match status" value="1"/>
</dbReference>
<dbReference type="Gene3D" id="3.40.50.1820">
    <property type="entry name" value="alpha/beta hydrolase"/>
    <property type="match status" value="1"/>
</dbReference>
<dbReference type="Pfam" id="PF11917">
    <property type="entry name" value="DUF3435"/>
    <property type="match status" value="1"/>
</dbReference>
<dbReference type="InterPro" id="IPR019826">
    <property type="entry name" value="Carboxylesterase_B_AS"/>
</dbReference>
<evidence type="ECO:0000313" key="5">
    <source>
        <dbReference type="EMBL" id="KAF4240491.1"/>
    </source>
</evidence>